<protein>
    <submittedName>
        <fullName evidence="1">Uncharacterized protein</fullName>
    </submittedName>
</protein>
<proteinExistence type="predicted"/>
<dbReference type="AlphaFoldDB" id="A0A1S7S4C1"/>
<evidence type="ECO:0000313" key="2">
    <source>
        <dbReference type="Proteomes" id="UP000191988"/>
    </source>
</evidence>
<name>A0A1S7S4C1_9HYPH</name>
<evidence type="ECO:0000313" key="1">
    <source>
        <dbReference type="EMBL" id="CUX62208.1"/>
    </source>
</evidence>
<dbReference type="EMBL" id="FBWK01000057">
    <property type="protein sequence ID" value="CUX62208.1"/>
    <property type="molecule type" value="Genomic_DNA"/>
</dbReference>
<dbReference type="Proteomes" id="UP000191988">
    <property type="component" value="Unassembled WGS sequence"/>
</dbReference>
<accession>A0A1S7S4C1</accession>
<organism evidence="1 2">
    <name type="scientific">Agrobacterium tomkonis CFBP 6623</name>
    <dbReference type="NCBI Taxonomy" id="1183432"/>
    <lineage>
        <taxon>Bacteria</taxon>
        <taxon>Pseudomonadati</taxon>
        <taxon>Pseudomonadota</taxon>
        <taxon>Alphaproteobacteria</taxon>
        <taxon>Hyphomicrobiales</taxon>
        <taxon>Rhizobiaceae</taxon>
        <taxon>Rhizobium/Agrobacterium group</taxon>
        <taxon>Agrobacterium</taxon>
        <taxon>Agrobacterium tumefaciens complex</taxon>
    </lineage>
</organism>
<reference evidence="2" key="1">
    <citation type="submission" date="2016-01" db="EMBL/GenBank/DDBJ databases">
        <authorList>
            <person name="Regsiter A."/>
            <person name="william w."/>
        </authorList>
    </citation>
    <scope>NUCLEOTIDE SEQUENCE [LARGE SCALE GENOMIC DNA]</scope>
    <source>
        <strain evidence="2">CFBP 6623</strain>
    </source>
</reference>
<keyword evidence="2" id="KW-1185">Reference proteome</keyword>
<gene>
    <name evidence="1" type="ORF">AGR3A_Lc200006</name>
</gene>
<sequence length="76" mass="8350">MLILLDPRPIAGFFWGFCLRSCAPPLVAVMLDPLDRSNVRVGEDVENAIAQVKCPQYAEKGIERAVPASLQPLDAR</sequence>